<dbReference type="EMBL" id="CAMGYJ010000008">
    <property type="protein sequence ID" value="CAI0454238.1"/>
    <property type="molecule type" value="Genomic_DNA"/>
</dbReference>
<dbReference type="Proteomes" id="UP001154282">
    <property type="component" value="Unassembled WGS sequence"/>
</dbReference>
<comment type="caution">
    <text evidence="1">The sequence shown here is derived from an EMBL/GenBank/DDBJ whole genome shotgun (WGS) entry which is preliminary data.</text>
</comment>
<sequence length="48" mass="5568">MSLLCLGAAKMERKCLKSMLPLDKHKRNPGRRMQFLTPKRSNFIHVGQ</sequence>
<reference evidence="1" key="1">
    <citation type="submission" date="2022-08" db="EMBL/GenBank/DDBJ databases">
        <authorList>
            <person name="Gutierrez-Valencia J."/>
        </authorList>
    </citation>
    <scope>NUCLEOTIDE SEQUENCE</scope>
</reference>
<name>A0AAV0N6X6_9ROSI</name>
<gene>
    <name evidence="1" type="ORF">LITE_LOCUS31901</name>
</gene>
<evidence type="ECO:0000313" key="2">
    <source>
        <dbReference type="Proteomes" id="UP001154282"/>
    </source>
</evidence>
<protein>
    <submittedName>
        <fullName evidence="1">Uncharacterized protein</fullName>
    </submittedName>
</protein>
<keyword evidence="2" id="KW-1185">Reference proteome</keyword>
<dbReference type="AlphaFoldDB" id="A0AAV0N6X6"/>
<accession>A0AAV0N6X6</accession>
<evidence type="ECO:0000313" key="1">
    <source>
        <dbReference type="EMBL" id="CAI0454238.1"/>
    </source>
</evidence>
<proteinExistence type="predicted"/>
<organism evidence="1 2">
    <name type="scientific">Linum tenue</name>
    <dbReference type="NCBI Taxonomy" id="586396"/>
    <lineage>
        <taxon>Eukaryota</taxon>
        <taxon>Viridiplantae</taxon>
        <taxon>Streptophyta</taxon>
        <taxon>Embryophyta</taxon>
        <taxon>Tracheophyta</taxon>
        <taxon>Spermatophyta</taxon>
        <taxon>Magnoliopsida</taxon>
        <taxon>eudicotyledons</taxon>
        <taxon>Gunneridae</taxon>
        <taxon>Pentapetalae</taxon>
        <taxon>rosids</taxon>
        <taxon>fabids</taxon>
        <taxon>Malpighiales</taxon>
        <taxon>Linaceae</taxon>
        <taxon>Linum</taxon>
    </lineage>
</organism>